<evidence type="ECO:0000256" key="5">
    <source>
        <dbReference type="SAM" id="Phobius"/>
    </source>
</evidence>
<name>Q6W3P9_9BACT</name>
<dbReference type="PANTHER" id="PTHR22550">
    <property type="entry name" value="SPORE GERMINATION PROTEIN"/>
    <property type="match status" value="1"/>
</dbReference>
<dbReference type="InterPro" id="IPR002035">
    <property type="entry name" value="VWF_A"/>
</dbReference>
<evidence type="ECO:0000256" key="3">
    <source>
        <dbReference type="ARBA" id="ARBA00022989"/>
    </source>
</evidence>
<reference evidence="7" key="1">
    <citation type="journal article" date="2003" name="Appl. Environ. Microbiol.">
        <title>Evidence of chemolithoautotrophy in the bacterial community associated with Alvinella pompejana, a hydrothermal vent polychaete.</title>
        <authorList>
            <person name="Campbell B.J."/>
            <person name="Stein J.L."/>
            <person name="Cary S.C."/>
        </authorList>
    </citation>
    <scope>NUCLEOTIDE SEQUENCE</scope>
</reference>
<organism evidence="7">
    <name type="scientific">Alvinella pompejana epibiont 6C6</name>
    <dbReference type="NCBI Taxonomy" id="244799"/>
    <lineage>
        <taxon>Bacteria</taxon>
        <taxon>Pseudomonadati</taxon>
        <taxon>Campylobacterota</taxon>
    </lineage>
</organism>
<dbReference type="Gene3D" id="3.40.50.410">
    <property type="entry name" value="von Willebrand factor, type A domain"/>
    <property type="match status" value="1"/>
</dbReference>
<keyword evidence="2 5" id="KW-0812">Transmembrane</keyword>
<keyword evidence="3 5" id="KW-1133">Transmembrane helix</keyword>
<evidence type="ECO:0000256" key="2">
    <source>
        <dbReference type="ARBA" id="ARBA00022692"/>
    </source>
</evidence>
<feature type="transmembrane region" description="Helical" evidence="5">
    <location>
        <begin position="278"/>
        <end position="295"/>
    </location>
</feature>
<dbReference type="Pfam" id="PF00092">
    <property type="entry name" value="VWA"/>
    <property type="match status" value="1"/>
</dbReference>
<keyword evidence="4 5" id="KW-0472">Membrane</keyword>
<evidence type="ECO:0000313" key="7">
    <source>
        <dbReference type="EMBL" id="AAQ75132.1"/>
    </source>
</evidence>
<dbReference type="PROSITE" id="PS50234">
    <property type="entry name" value="VWFA"/>
    <property type="match status" value="1"/>
</dbReference>
<dbReference type="InterPro" id="IPR036465">
    <property type="entry name" value="vWFA_dom_sf"/>
</dbReference>
<dbReference type="SMART" id="SM00327">
    <property type="entry name" value="VWA"/>
    <property type="match status" value="1"/>
</dbReference>
<gene>
    <name evidence="7" type="primary">batA</name>
</gene>
<dbReference type="AlphaFoldDB" id="Q6W3P9"/>
<protein>
    <submittedName>
        <fullName evidence="7">BatA protein</fullName>
    </submittedName>
</protein>
<evidence type="ECO:0000259" key="6">
    <source>
        <dbReference type="PROSITE" id="PS50234"/>
    </source>
</evidence>
<proteinExistence type="predicted"/>
<evidence type="ECO:0000256" key="1">
    <source>
        <dbReference type="ARBA" id="ARBA00022475"/>
    </source>
</evidence>
<dbReference type="EMBL" id="AY312990">
    <property type="protein sequence ID" value="AAQ75132.1"/>
    <property type="molecule type" value="Genomic_DNA"/>
</dbReference>
<dbReference type="InterPro" id="IPR050768">
    <property type="entry name" value="UPF0353/GerABKA_families"/>
</dbReference>
<dbReference type="SUPFAM" id="SSF53300">
    <property type="entry name" value="vWA-like"/>
    <property type="match status" value="1"/>
</dbReference>
<sequence>MPNFTFLNPYYLLLLLLIPCFFWCKEEPKIIYFSKPEWLPKYSIWWDNSILWIVTIYTLLVLALASPFTYEAKELSTKKGRDLILTIDVSGSMAQKGFSKEESEKSRYEVAKEIAKRFIKNRFSDNIGIVIFGSFSFSASPLTYDLKALLEMFDLMSDVGIAGNNTAIGDAIFEAIKNLESGEAKSKVIILLTDGKHNFGKKSPKEGVVEAKKRGIKIYTVGIGTDYDKKLLEKMAKETNAKSFFAKNSKELEEVFKEIEELEPSPIKSINYYNRKDYFYHILVMASLLLLLLIIKEEWL</sequence>
<keyword evidence="1" id="KW-1003">Cell membrane</keyword>
<dbReference type="PANTHER" id="PTHR22550:SF5">
    <property type="entry name" value="LEUCINE ZIPPER PROTEIN 4"/>
    <property type="match status" value="1"/>
</dbReference>
<feature type="domain" description="VWFA" evidence="6">
    <location>
        <begin position="82"/>
        <end position="259"/>
    </location>
</feature>
<evidence type="ECO:0000256" key="4">
    <source>
        <dbReference type="ARBA" id="ARBA00023136"/>
    </source>
</evidence>
<feature type="transmembrane region" description="Helical" evidence="5">
    <location>
        <begin position="50"/>
        <end position="70"/>
    </location>
</feature>
<accession>Q6W3P9</accession>